<feature type="compositionally biased region" description="Basic residues" evidence="1">
    <location>
        <begin position="63"/>
        <end position="72"/>
    </location>
</feature>
<evidence type="ECO:0000313" key="2">
    <source>
        <dbReference type="EMBL" id="ATF83274.1"/>
    </source>
</evidence>
<gene>
    <name evidence="2" type="ORF">CO711_39760</name>
</gene>
<feature type="compositionally biased region" description="Basic and acidic residues" evidence="1">
    <location>
        <begin position="1"/>
        <end position="11"/>
    </location>
</feature>
<dbReference type="EMBL" id="CP023521">
    <property type="protein sequence ID" value="ATF83274.1"/>
    <property type="molecule type" value="Genomic_DNA"/>
</dbReference>
<name>A0ABN5D6X4_BURCE</name>
<evidence type="ECO:0000256" key="1">
    <source>
        <dbReference type="SAM" id="MobiDB-lite"/>
    </source>
</evidence>
<organism evidence="2 3">
    <name type="scientific">Burkholderia cepacia</name>
    <name type="common">Pseudomonas cepacia</name>
    <dbReference type="NCBI Taxonomy" id="292"/>
    <lineage>
        <taxon>Bacteria</taxon>
        <taxon>Pseudomonadati</taxon>
        <taxon>Pseudomonadota</taxon>
        <taxon>Betaproteobacteria</taxon>
        <taxon>Burkholderiales</taxon>
        <taxon>Burkholderiaceae</taxon>
        <taxon>Burkholderia</taxon>
        <taxon>Burkholderia cepacia complex</taxon>
    </lineage>
</organism>
<evidence type="ECO:0000313" key="3">
    <source>
        <dbReference type="Proteomes" id="UP000218103"/>
    </source>
</evidence>
<sequence>MPDPVRSRERASGGSAPSRHAVTSPHWPHTAHRTPHTAHRTPHTAHRTPHTAHHAIHPACAPRFRRHRPNAV</sequence>
<accession>A0ABN5D6X4</accession>
<protein>
    <submittedName>
        <fullName evidence="2">Uncharacterized protein</fullName>
    </submittedName>
</protein>
<feature type="compositionally biased region" description="Basic residues" evidence="1">
    <location>
        <begin position="29"/>
        <end position="56"/>
    </location>
</feature>
<dbReference type="Proteomes" id="UP000218103">
    <property type="component" value="Chromosome 2"/>
</dbReference>
<feature type="region of interest" description="Disordered" evidence="1">
    <location>
        <begin position="1"/>
        <end position="72"/>
    </location>
</feature>
<proteinExistence type="predicted"/>
<reference evidence="3" key="1">
    <citation type="submission" date="2017-09" db="EMBL/GenBank/DDBJ databases">
        <title>FDA dAtabase for Regulatory Grade micrObial Sequences (FDA-ARGOS): Supporting development and validation of Infectious Disease Dx tests.</title>
        <authorList>
            <person name="Minogue T."/>
            <person name="Wolcott M."/>
            <person name="Wasieloski L."/>
            <person name="Aguilar W."/>
            <person name="Moore D."/>
            <person name="Tallon L.J."/>
            <person name="Sadzewicz L."/>
            <person name="Ott S."/>
            <person name="Zhao X."/>
            <person name="Nagaraj S."/>
            <person name="Vavikolanu K."/>
            <person name="Aluvathingal J."/>
            <person name="Nadendla S."/>
            <person name="Sichtig H."/>
        </authorList>
    </citation>
    <scope>NUCLEOTIDE SEQUENCE [LARGE SCALE GENOMIC DNA]</scope>
    <source>
        <strain evidence="3">FDAARGOS_388</strain>
    </source>
</reference>
<keyword evidence="3" id="KW-1185">Reference proteome</keyword>